<reference evidence="1 2" key="1">
    <citation type="journal article" date="2021" name="Elife">
        <title>Chloroplast acquisition without the gene transfer in kleptoplastic sea slugs, Plakobranchus ocellatus.</title>
        <authorList>
            <person name="Maeda T."/>
            <person name="Takahashi S."/>
            <person name="Yoshida T."/>
            <person name="Shimamura S."/>
            <person name="Takaki Y."/>
            <person name="Nagai Y."/>
            <person name="Toyoda A."/>
            <person name="Suzuki Y."/>
            <person name="Arimoto A."/>
            <person name="Ishii H."/>
            <person name="Satoh N."/>
            <person name="Nishiyama T."/>
            <person name="Hasebe M."/>
            <person name="Maruyama T."/>
            <person name="Minagawa J."/>
            <person name="Obokata J."/>
            <person name="Shigenobu S."/>
        </authorList>
    </citation>
    <scope>NUCLEOTIDE SEQUENCE [LARGE SCALE GENOMIC DNA]</scope>
</reference>
<dbReference type="Proteomes" id="UP000762676">
    <property type="component" value="Unassembled WGS sequence"/>
</dbReference>
<dbReference type="SUPFAM" id="SSF53300">
    <property type="entry name" value="vWA-like"/>
    <property type="match status" value="1"/>
</dbReference>
<comment type="caution">
    <text evidence="1">The sequence shown here is derived from an EMBL/GenBank/DDBJ whole genome shotgun (WGS) entry which is preliminary data.</text>
</comment>
<sequence length="246" mass="27449">MEITSIELVIVYSLHHTLVSNQRPLYWARHLVKGLTKALDNLNNIRMDVRVGLVTYGGRGKWKEPRAILLEGKFLRTPRQAYHHILADVQPGLEEIDASQAILTGSDFPFRKASVKVVFLIHDGQSPGSAGSKADNSHLLKVLKSRDVVLVTSAPYAQFIEQGPIGLWANGELIVTGPTTSHPTDPYNDVIKSTGGFWLDWNALRQKHRPSRTKSRGLQARNDVIETVVTNLHRLATDVQTKRCHA</sequence>
<name>A0AAV4JDD1_9GAST</name>
<keyword evidence="2" id="KW-1185">Reference proteome</keyword>
<evidence type="ECO:0000313" key="2">
    <source>
        <dbReference type="Proteomes" id="UP000762676"/>
    </source>
</evidence>
<dbReference type="AlphaFoldDB" id="A0AAV4JDD1"/>
<dbReference type="InterPro" id="IPR036465">
    <property type="entry name" value="vWFA_dom_sf"/>
</dbReference>
<proteinExistence type="predicted"/>
<gene>
    <name evidence="1" type="ORF">ElyMa_006885800</name>
</gene>
<protein>
    <recommendedName>
        <fullName evidence="3">VWFA domain-containing protein</fullName>
    </recommendedName>
</protein>
<accession>A0AAV4JDD1</accession>
<evidence type="ECO:0008006" key="3">
    <source>
        <dbReference type="Google" id="ProtNLM"/>
    </source>
</evidence>
<dbReference type="EMBL" id="BMAT01013775">
    <property type="protein sequence ID" value="GFS19933.1"/>
    <property type="molecule type" value="Genomic_DNA"/>
</dbReference>
<organism evidence="1 2">
    <name type="scientific">Elysia marginata</name>
    <dbReference type="NCBI Taxonomy" id="1093978"/>
    <lineage>
        <taxon>Eukaryota</taxon>
        <taxon>Metazoa</taxon>
        <taxon>Spiralia</taxon>
        <taxon>Lophotrochozoa</taxon>
        <taxon>Mollusca</taxon>
        <taxon>Gastropoda</taxon>
        <taxon>Heterobranchia</taxon>
        <taxon>Euthyneura</taxon>
        <taxon>Panpulmonata</taxon>
        <taxon>Sacoglossa</taxon>
        <taxon>Placobranchoidea</taxon>
        <taxon>Plakobranchidae</taxon>
        <taxon>Elysia</taxon>
    </lineage>
</organism>
<evidence type="ECO:0000313" key="1">
    <source>
        <dbReference type="EMBL" id="GFS19933.1"/>
    </source>
</evidence>